<comment type="subcellular location">
    <subcellularLocation>
        <location evidence="12">Cell junction</location>
        <location evidence="12">Plasmodesma</location>
    </subcellularLocation>
    <subcellularLocation>
        <location evidence="1">Cell membrane</location>
        <topology evidence="1">Single-pass type I membrane protein</topology>
    </subcellularLocation>
</comment>
<evidence type="ECO:0000256" key="10">
    <source>
        <dbReference type="ARBA" id="ARBA00023136"/>
    </source>
</evidence>
<keyword evidence="4" id="KW-0945">Host-virus interaction</keyword>
<dbReference type="OMA" id="EYTNLIY"/>
<dbReference type="GO" id="GO:0005886">
    <property type="term" value="C:plasma membrane"/>
    <property type="evidence" value="ECO:0007669"/>
    <property type="project" value="UniProtKB-SubCell"/>
</dbReference>
<keyword evidence="18" id="KW-1185">Reference proteome</keyword>
<dbReference type="PANTHER" id="PTHR32080">
    <property type="entry name" value="ANTIFUNGAL PROTEIN GINKBILOBIN-2-LIKE"/>
    <property type="match status" value="1"/>
</dbReference>
<evidence type="ECO:0000256" key="14">
    <source>
        <dbReference type="SAM" id="Phobius"/>
    </source>
</evidence>
<reference evidence="17 18" key="1">
    <citation type="journal article" date="2018" name="Science">
        <title>The opium poppy genome and morphinan production.</title>
        <authorList>
            <person name="Guo L."/>
            <person name="Winzer T."/>
            <person name="Yang X."/>
            <person name="Li Y."/>
            <person name="Ning Z."/>
            <person name="He Z."/>
            <person name="Teodor R."/>
            <person name="Lu Y."/>
            <person name="Bowser T.A."/>
            <person name="Graham I.A."/>
            <person name="Ye K."/>
        </authorList>
    </citation>
    <scope>NUCLEOTIDE SEQUENCE [LARGE SCALE GENOMIC DNA]</scope>
    <source>
        <strain evidence="18">cv. HN1</strain>
        <tissue evidence="17">Leaves</tissue>
    </source>
</reference>
<dbReference type="AlphaFoldDB" id="A0A4Y7JMM0"/>
<keyword evidence="8" id="KW-0965">Cell junction</keyword>
<dbReference type="GO" id="GO:0009506">
    <property type="term" value="C:plasmodesma"/>
    <property type="evidence" value="ECO:0007669"/>
    <property type="project" value="UniProtKB-SubCell"/>
</dbReference>
<evidence type="ECO:0000313" key="18">
    <source>
        <dbReference type="Proteomes" id="UP000316621"/>
    </source>
</evidence>
<dbReference type="EMBL" id="CM010719">
    <property type="protein sequence ID" value="RZC62354.1"/>
    <property type="molecule type" value="Genomic_DNA"/>
</dbReference>
<dbReference type="InterPro" id="IPR051378">
    <property type="entry name" value="Cell2Cell_Antifungal"/>
</dbReference>
<dbReference type="CDD" id="cd23509">
    <property type="entry name" value="Gnk2-like"/>
    <property type="match status" value="2"/>
</dbReference>
<keyword evidence="2" id="KW-0813">Transport</keyword>
<evidence type="ECO:0000256" key="12">
    <source>
        <dbReference type="ARBA" id="ARBA00024184"/>
    </source>
</evidence>
<dbReference type="GO" id="GO:0010497">
    <property type="term" value="P:plasmodesmata-mediated intercellular transport"/>
    <property type="evidence" value="ECO:0007669"/>
    <property type="project" value="UniProtKB-ARBA"/>
</dbReference>
<sequence>MGSVSLISLTLFFFFFSSALSQDITNLVYKGCANQTSNDPSFKQTITYVFNTLSSQSSKTKFSKTSSGSGSGTASISGLFQCRGDLNGNDCNKCVNKIPDMLNRLCGNTVAGRIQLNGCYGLYEAAGFPQVSGVKLLFKTCGSVQVAGSGFDDRRNTAFGQVQNGIVNGNGFYATSFESMYVMGQCEGSLSSGDCVTCIKSAVQNAQIQCGGAISGQIYLHKCYISYSYYPNGVPTKSSHSSGPQNSSNLGKTIAIVVGGTAAGGFLFVFLLFLKSLCKKKKDGILLSCSCWRN</sequence>
<dbReference type="PROSITE" id="PS51473">
    <property type="entry name" value="GNK2"/>
    <property type="match status" value="2"/>
</dbReference>
<feature type="chain" id="PRO_5021339838" description="Gnk2-homologous domain-containing protein" evidence="15">
    <location>
        <begin position="22"/>
        <end position="294"/>
    </location>
</feature>
<evidence type="ECO:0000313" key="17">
    <source>
        <dbReference type="EMBL" id="RZC62354.1"/>
    </source>
</evidence>
<feature type="domain" description="Gnk2-homologous" evidence="16">
    <location>
        <begin position="24"/>
        <end position="128"/>
    </location>
</feature>
<evidence type="ECO:0000256" key="2">
    <source>
        <dbReference type="ARBA" id="ARBA00022448"/>
    </source>
</evidence>
<dbReference type="Pfam" id="PF01657">
    <property type="entry name" value="Stress-antifung"/>
    <property type="match status" value="2"/>
</dbReference>
<dbReference type="InterPro" id="IPR002902">
    <property type="entry name" value="GNK2"/>
</dbReference>
<name>A0A4Y7JMM0_PAPSO</name>
<evidence type="ECO:0000256" key="11">
    <source>
        <dbReference type="ARBA" id="ARBA00023157"/>
    </source>
</evidence>
<keyword evidence="9 14" id="KW-1133">Transmembrane helix</keyword>
<feature type="signal peptide" evidence="15">
    <location>
        <begin position="1"/>
        <end position="21"/>
    </location>
</feature>
<evidence type="ECO:0000256" key="7">
    <source>
        <dbReference type="ARBA" id="ARBA00022737"/>
    </source>
</evidence>
<feature type="domain" description="Gnk2-homologous" evidence="16">
    <location>
        <begin position="133"/>
        <end position="232"/>
    </location>
</feature>
<dbReference type="Proteomes" id="UP000316621">
    <property type="component" value="Chromosome 5"/>
</dbReference>
<dbReference type="FunFam" id="3.30.430.20:FF:000008">
    <property type="entry name" value="cysteine-rich repeat secretory protein 3"/>
    <property type="match status" value="1"/>
</dbReference>
<keyword evidence="3" id="KW-1003">Cell membrane</keyword>
<keyword evidence="6 15" id="KW-0732">Signal</keyword>
<evidence type="ECO:0000256" key="3">
    <source>
        <dbReference type="ARBA" id="ARBA00022475"/>
    </source>
</evidence>
<accession>A0A4Y7JMM0</accession>
<dbReference type="InterPro" id="IPR038408">
    <property type="entry name" value="GNK2_sf"/>
</dbReference>
<dbReference type="Gramene" id="RZC62354">
    <property type="protein sequence ID" value="RZC62354"/>
    <property type="gene ID" value="C5167_024092"/>
</dbReference>
<evidence type="ECO:0000259" key="16">
    <source>
        <dbReference type="PROSITE" id="PS51473"/>
    </source>
</evidence>
<organism evidence="17 18">
    <name type="scientific">Papaver somniferum</name>
    <name type="common">Opium poppy</name>
    <dbReference type="NCBI Taxonomy" id="3469"/>
    <lineage>
        <taxon>Eukaryota</taxon>
        <taxon>Viridiplantae</taxon>
        <taxon>Streptophyta</taxon>
        <taxon>Embryophyta</taxon>
        <taxon>Tracheophyta</taxon>
        <taxon>Spermatophyta</taxon>
        <taxon>Magnoliopsida</taxon>
        <taxon>Ranunculales</taxon>
        <taxon>Papaveraceae</taxon>
        <taxon>Papaveroideae</taxon>
        <taxon>Papaver</taxon>
    </lineage>
</organism>
<protein>
    <recommendedName>
        <fullName evidence="16">Gnk2-homologous domain-containing protein</fullName>
    </recommendedName>
</protein>
<keyword evidence="7" id="KW-0677">Repeat</keyword>
<evidence type="ECO:0000256" key="5">
    <source>
        <dbReference type="ARBA" id="ARBA00022692"/>
    </source>
</evidence>
<evidence type="ECO:0000256" key="1">
    <source>
        <dbReference type="ARBA" id="ARBA00004251"/>
    </source>
</evidence>
<gene>
    <name evidence="17" type="ORF">C5167_024092</name>
</gene>
<feature type="transmembrane region" description="Helical" evidence="14">
    <location>
        <begin position="254"/>
        <end position="274"/>
    </location>
</feature>
<evidence type="ECO:0000256" key="15">
    <source>
        <dbReference type="SAM" id="SignalP"/>
    </source>
</evidence>
<evidence type="ECO:0000256" key="9">
    <source>
        <dbReference type="ARBA" id="ARBA00022989"/>
    </source>
</evidence>
<dbReference type="Gene3D" id="3.30.430.20">
    <property type="entry name" value="Gnk2 domain, C-X8-C-X2-C motif"/>
    <property type="match status" value="2"/>
</dbReference>
<keyword evidence="10 14" id="KW-0472">Membrane</keyword>
<comment type="similarity">
    <text evidence="13">Belongs to the cysteine-rich repeat secretory protein family. Plasmodesmata-located proteins (PDLD) subfamily.</text>
</comment>
<dbReference type="PANTHER" id="PTHR32080:SF24">
    <property type="entry name" value="PLASMODESMATA-LOCATED PROTEIN 2"/>
    <property type="match status" value="1"/>
</dbReference>
<dbReference type="FunFam" id="3.30.430.20:FF:000001">
    <property type="entry name" value="cysteine-rich repeat secretory protein 3"/>
    <property type="match status" value="1"/>
</dbReference>
<evidence type="ECO:0000256" key="4">
    <source>
        <dbReference type="ARBA" id="ARBA00022581"/>
    </source>
</evidence>
<dbReference type="GO" id="GO:0046739">
    <property type="term" value="P:transport of virus in multicellular host"/>
    <property type="evidence" value="ECO:0007669"/>
    <property type="project" value="TreeGrafter"/>
</dbReference>
<evidence type="ECO:0000256" key="8">
    <source>
        <dbReference type="ARBA" id="ARBA00022949"/>
    </source>
</evidence>
<keyword evidence="5 14" id="KW-0812">Transmembrane</keyword>
<keyword evidence="11" id="KW-1015">Disulfide bond</keyword>
<evidence type="ECO:0000256" key="6">
    <source>
        <dbReference type="ARBA" id="ARBA00022729"/>
    </source>
</evidence>
<evidence type="ECO:0000256" key="13">
    <source>
        <dbReference type="ARBA" id="ARBA00038393"/>
    </source>
</evidence>
<proteinExistence type="inferred from homology"/>